<name>A0A8J8XXY7_MAIZE</name>
<dbReference type="GO" id="GO:0008061">
    <property type="term" value="F:chitin binding"/>
    <property type="evidence" value="ECO:0007669"/>
    <property type="project" value="UniProtKB-KW"/>
</dbReference>
<dbReference type="EMBL" id="NCVQ01000009">
    <property type="protein sequence ID" value="PWZ12277.1"/>
    <property type="molecule type" value="Genomic_DNA"/>
</dbReference>
<organism evidence="5">
    <name type="scientific">Zea mays</name>
    <name type="common">Maize</name>
    <dbReference type="NCBI Taxonomy" id="4577"/>
    <lineage>
        <taxon>Eukaryota</taxon>
        <taxon>Viridiplantae</taxon>
        <taxon>Streptophyta</taxon>
        <taxon>Embryophyta</taxon>
        <taxon>Tracheophyta</taxon>
        <taxon>Spermatophyta</taxon>
        <taxon>Magnoliopsida</taxon>
        <taxon>Liliopsida</taxon>
        <taxon>Poales</taxon>
        <taxon>Poaceae</taxon>
        <taxon>PACMAD clade</taxon>
        <taxon>Panicoideae</taxon>
        <taxon>Andropogonodae</taxon>
        <taxon>Andropogoneae</taxon>
        <taxon>Tripsacinae</taxon>
        <taxon>Zea</taxon>
    </lineage>
</organism>
<evidence type="ECO:0000256" key="1">
    <source>
        <dbReference type="ARBA" id="ARBA00022669"/>
    </source>
</evidence>
<dbReference type="PANTHER" id="PTHR34997:SF22">
    <property type="entry name" value="OS01G0783000 PROTEIN"/>
    <property type="match status" value="1"/>
</dbReference>
<feature type="domain" description="LysM" evidence="4">
    <location>
        <begin position="77"/>
        <end position="121"/>
    </location>
</feature>
<evidence type="ECO:0000259" key="4">
    <source>
        <dbReference type="PROSITE" id="PS51782"/>
    </source>
</evidence>
<dbReference type="PROSITE" id="PS51782">
    <property type="entry name" value="LYSM"/>
    <property type="match status" value="1"/>
</dbReference>
<dbReference type="Gene3D" id="3.10.350.10">
    <property type="entry name" value="LysM domain"/>
    <property type="match status" value="1"/>
</dbReference>
<dbReference type="SMR" id="A0A8J8XXY7"/>
<dbReference type="SUPFAM" id="SSF54106">
    <property type="entry name" value="LysM domain"/>
    <property type="match status" value="1"/>
</dbReference>
<evidence type="ECO:0000256" key="3">
    <source>
        <dbReference type="SAM" id="SignalP"/>
    </source>
</evidence>
<keyword evidence="2" id="KW-0843">Virulence</keyword>
<keyword evidence="1" id="KW-0147">Chitin-binding</keyword>
<dbReference type="Proteomes" id="UP000251960">
    <property type="component" value="Chromosome 8"/>
</dbReference>
<proteinExistence type="predicted"/>
<dbReference type="InterPro" id="IPR018392">
    <property type="entry name" value="LysM"/>
</dbReference>
<dbReference type="PANTHER" id="PTHR34997">
    <property type="entry name" value="AM15"/>
    <property type="match status" value="1"/>
</dbReference>
<dbReference type="InterPro" id="IPR052210">
    <property type="entry name" value="LysM1-like"/>
</dbReference>
<dbReference type="OMA" id="TCNTVRG"/>
<reference evidence="5" key="1">
    <citation type="journal article" date="2018" name="Nat. Genet.">
        <title>Extensive intraspecific gene order and gene structural variations between Mo17 and other maize genomes.</title>
        <authorList>
            <person name="Sun S."/>
            <person name="Zhou Y."/>
            <person name="Chen J."/>
            <person name="Shi J."/>
            <person name="Zhao H."/>
            <person name="Zhao H."/>
            <person name="Song W."/>
            <person name="Zhang M."/>
            <person name="Cui Y."/>
            <person name="Dong X."/>
            <person name="Liu H."/>
            <person name="Ma X."/>
            <person name="Jiao Y."/>
            <person name="Wang B."/>
            <person name="Wei X."/>
            <person name="Stein J.C."/>
            <person name="Glaubitz J.C."/>
            <person name="Lu F."/>
            <person name="Yu G."/>
            <person name="Liang C."/>
            <person name="Fengler K."/>
            <person name="Li B."/>
            <person name="Rafalski A."/>
            <person name="Schnable P.S."/>
            <person name="Ware D.H."/>
            <person name="Buckler E.S."/>
            <person name="Lai J."/>
        </authorList>
    </citation>
    <scope>NUCLEOTIDE SEQUENCE [LARGE SCALE GENOMIC DNA]</scope>
    <source>
        <tissue evidence="5">Seedling</tissue>
    </source>
</reference>
<protein>
    <recommendedName>
        <fullName evidence="4">LysM domain-containing protein</fullName>
    </recommendedName>
</protein>
<accession>A0A8J8XXY7</accession>
<dbReference type="CDD" id="cd00118">
    <property type="entry name" value="LysM"/>
    <property type="match status" value="1"/>
</dbReference>
<keyword evidence="3" id="KW-0732">Signal</keyword>
<dbReference type="AlphaFoldDB" id="A0A8J8XXY7"/>
<gene>
    <name evidence="5" type="ORF">Zm00014a_024225</name>
</gene>
<sequence>MANHGAAALLLIASVLAAAALSGADARLTVRPNMAAALRAANGRFAVRPGTKVTLRRDAHGGYVVDVAAVPDLTCNTVRGVQADETCFSVAQGAGLTQDQFLAFNPNINCAKIFVGQWVCLDATTSA</sequence>
<dbReference type="SMART" id="SM00257">
    <property type="entry name" value="LysM"/>
    <property type="match status" value="1"/>
</dbReference>
<dbReference type="HOGENOM" id="CLU_141309_0_0_1"/>
<dbReference type="InterPro" id="IPR036779">
    <property type="entry name" value="LysM_dom_sf"/>
</dbReference>
<feature type="signal peptide" evidence="3">
    <location>
        <begin position="1"/>
        <end position="26"/>
    </location>
</feature>
<feature type="chain" id="PRO_5035221256" description="LysM domain-containing protein" evidence="3">
    <location>
        <begin position="27"/>
        <end position="127"/>
    </location>
</feature>
<evidence type="ECO:0000313" key="5">
    <source>
        <dbReference type="EMBL" id="PWZ12277.1"/>
    </source>
</evidence>
<comment type="caution">
    <text evidence="5">The sequence shown here is derived from an EMBL/GenBank/DDBJ whole genome shotgun (WGS) entry which is preliminary data.</text>
</comment>
<evidence type="ECO:0000256" key="2">
    <source>
        <dbReference type="ARBA" id="ARBA00023026"/>
    </source>
</evidence>
<dbReference type="Pfam" id="PF01476">
    <property type="entry name" value="LysM"/>
    <property type="match status" value="1"/>
</dbReference>